<evidence type="ECO:0000313" key="1">
    <source>
        <dbReference type="EMBL" id="KAF4135877.1"/>
    </source>
</evidence>
<protein>
    <submittedName>
        <fullName evidence="1">Uncharacterized protein</fullName>
    </submittedName>
</protein>
<evidence type="ECO:0000313" key="2">
    <source>
        <dbReference type="Proteomes" id="UP000704712"/>
    </source>
</evidence>
<proteinExistence type="predicted"/>
<dbReference type="AlphaFoldDB" id="A0A8S9U8T7"/>
<sequence length="61" mass="6660">MTCVSSSIVSSLLFNEFKSESLETMMKKQKPNAASMMIVAVRSKNSSCQEEGTRNDGHATT</sequence>
<dbReference type="Proteomes" id="UP000704712">
    <property type="component" value="Unassembled WGS sequence"/>
</dbReference>
<comment type="caution">
    <text evidence="1">The sequence shown here is derived from an EMBL/GenBank/DDBJ whole genome shotgun (WGS) entry which is preliminary data.</text>
</comment>
<name>A0A8S9U8T7_PHYIN</name>
<dbReference type="EMBL" id="JAACNO010002038">
    <property type="protein sequence ID" value="KAF4135877.1"/>
    <property type="molecule type" value="Genomic_DNA"/>
</dbReference>
<gene>
    <name evidence="1" type="ORF">GN958_ATG14863</name>
</gene>
<reference evidence="1" key="1">
    <citation type="submission" date="2020-03" db="EMBL/GenBank/DDBJ databases">
        <title>Hybrid Assembly of Korean Phytophthora infestans isolates.</title>
        <authorList>
            <person name="Prokchorchik M."/>
            <person name="Lee Y."/>
            <person name="Seo J."/>
            <person name="Cho J.-H."/>
            <person name="Park Y.-E."/>
            <person name="Jang D.-C."/>
            <person name="Im J.-S."/>
            <person name="Choi J.-G."/>
            <person name="Park H.-J."/>
            <person name="Lee G.-B."/>
            <person name="Lee Y.-G."/>
            <person name="Hong S.-Y."/>
            <person name="Cho K."/>
            <person name="Sohn K.H."/>
        </authorList>
    </citation>
    <scope>NUCLEOTIDE SEQUENCE</scope>
    <source>
        <strain evidence="1">KR_2_A2</strain>
    </source>
</reference>
<accession>A0A8S9U8T7</accession>
<organism evidence="1 2">
    <name type="scientific">Phytophthora infestans</name>
    <name type="common">Potato late blight agent</name>
    <name type="synonym">Botrytis infestans</name>
    <dbReference type="NCBI Taxonomy" id="4787"/>
    <lineage>
        <taxon>Eukaryota</taxon>
        <taxon>Sar</taxon>
        <taxon>Stramenopiles</taxon>
        <taxon>Oomycota</taxon>
        <taxon>Peronosporomycetes</taxon>
        <taxon>Peronosporales</taxon>
        <taxon>Peronosporaceae</taxon>
        <taxon>Phytophthora</taxon>
    </lineage>
</organism>